<accession>A0A6F9DIU7</accession>
<organism evidence="7">
    <name type="scientific">Phallusia mammillata</name>
    <dbReference type="NCBI Taxonomy" id="59560"/>
    <lineage>
        <taxon>Eukaryota</taxon>
        <taxon>Metazoa</taxon>
        <taxon>Chordata</taxon>
        <taxon>Tunicata</taxon>
        <taxon>Ascidiacea</taxon>
        <taxon>Phlebobranchia</taxon>
        <taxon>Ascidiidae</taxon>
        <taxon>Phallusia</taxon>
    </lineage>
</organism>
<dbReference type="GO" id="GO:0071986">
    <property type="term" value="C:Ragulator complex"/>
    <property type="evidence" value="ECO:0007669"/>
    <property type="project" value="InterPro"/>
</dbReference>
<evidence type="ECO:0000256" key="4">
    <source>
        <dbReference type="ARBA" id="ARBA00023228"/>
    </source>
</evidence>
<sequence>MATMQPHNLKDIPDQLGYLVLNEDGDVIESSGDLSNDAKTAKVLMRMVQIAWKVKLGASESPVKRLSLIFSNHMLLATVSNDKIYIVKKPYLPQTVIA</sequence>
<evidence type="ECO:0000256" key="3">
    <source>
        <dbReference type="ARBA" id="ARBA00016098"/>
    </source>
</evidence>
<dbReference type="GO" id="GO:0071230">
    <property type="term" value="P:cellular response to amino acid stimulus"/>
    <property type="evidence" value="ECO:0007669"/>
    <property type="project" value="InterPro"/>
</dbReference>
<evidence type="ECO:0000256" key="6">
    <source>
        <dbReference type="ARBA" id="ARBA00045571"/>
    </source>
</evidence>
<dbReference type="AlphaFoldDB" id="A0A6F9DIU7"/>
<evidence type="ECO:0000313" key="7">
    <source>
        <dbReference type="EMBL" id="CAB3263377.1"/>
    </source>
</evidence>
<evidence type="ECO:0000256" key="1">
    <source>
        <dbReference type="ARBA" id="ARBA00004371"/>
    </source>
</evidence>
<protein>
    <recommendedName>
        <fullName evidence="3">Ragulator complex protein LAMTOR4</fullName>
    </recommendedName>
    <alternativeName>
        <fullName evidence="5">Late endosomal/lysosomal adaptor and MAPK and MTOR activator 4</fullName>
    </alternativeName>
</protein>
<proteinExistence type="evidence at transcript level"/>
<dbReference type="GO" id="GO:0005764">
    <property type="term" value="C:lysosome"/>
    <property type="evidence" value="ECO:0007669"/>
    <property type="project" value="UniProtKB-SubCell"/>
</dbReference>
<comment type="function">
    <text evidence="6">As part of the Ragulator complex it is involved in amino acid sensing and activation of mTORC1, a signaling complex promoting cell growth in response to growth factors, energy levels, and amino acids. Activated by amino acids through a mechanism involving the lysosomal V-ATPase, the Ragulator plays a dual role for the small GTPases Rag (RagA/RRAGA, RagB/RRAGB, RagC/RRAGC and/or RagD/RRAGD): it (1) acts as a guanine nucleotide exchange factor (GEF), activating the small GTPases Rag and (2) mediates recruitment of Rag GTPases to the lysosome membrane. Activated Ragulator and Rag GTPases function as a scaffold recruiting mTORC1 to lysosomes where it is in turn activated.</text>
</comment>
<dbReference type="PANTHER" id="PTHR33967:SF1">
    <property type="entry name" value="RAGULATOR COMPLEX PROTEIN LAMTOR4"/>
    <property type="match status" value="1"/>
</dbReference>
<comment type="similarity">
    <text evidence="2">Belongs to the LAMTOR4 family.</text>
</comment>
<name>A0A6F9DIU7_9ASCI</name>
<dbReference type="EMBL" id="LR787515">
    <property type="protein sequence ID" value="CAB3263377.1"/>
    <property type="molecule type" value="mRNA"/>
</dbReference>
<evidence type="ECO:0000256" key="2">
    <source>
        <dbReference type="ARBA" id="ARBA00010627"/>
    </source>
</evidence>
<dbReference type="GO" id="GO:0032008">
    <property type="term" value="P:positive regulation of TOR signaling"/>
    <property type="evidence" value="ECO:0007669"/>
    <property type="project" value="InterPro"/>
</dbReference>
<keyword evidence="4" id="KW-0458">Lysosome</keyword>
<gene>
    <name evidence="7" type="primary">Lamtor4</name>
</gene>
<dbReference type="GO" id="GO:0005085">
    <property type="term" value="F:guanyl-nucleotide exchange factor activity"/>
    <property type="evidence" value="ECO:0007669"/>
    <property type="project" value="TreeGrafter"/>
</dbReference>
<comment type="subcellular location">
    <subcellularLocation>
        <location evidence="1">Lysosome</location>
    </subcellularLocation>
</comment>
<dbReference type="SUPFAM" id="SSF103196">
    <property type="entry name" value="Roadblock/LC7 domain"/>
    <property type="match status" value="1"/>
</dbReference>
<evidence type="ECO:0000256" key="5">
    <source>
        <dbReference type="ARBA" id="ARBA00032690"/>
    </source>
</evidence>
<dbReference type="InterPro" id="IPR034601">
    <property type="entry name" value="LAMTOR4"/>
</dbReference>
<reference evidence="7" key="1">
    <citation type="submission" date="2020-04" db="EMBL/GenBank/DDBJ databases">
        <authorList>
            <person name="Neveu A P."/>
        </authorList>
    </citation>
    <scope>NUCLEOTIDE SEQUENCE</scope>
    <source>
        <tissue evidence="7">Whole embryo</tissue>
    </source>
</reference>
<dbReference type="PANTHER" id="PTHR33967">
    <property type="entry name" value="RAGULATOR COMPLEX PROTEIN LAMTOR4"/>
    <property type="match status" value="1"/>
</dbReference>